<protein>
    <submittedName>
        <fullName evidence="1">Alpha/beta hydrolase</fullName>
    </submittedName>
</protein>
<reference evidence="2" key="1">
    <citation type="journal article" date="2019" name="Int. J. Syst. Evol. Microbiol.">
        <title>The Global Catalogue of Microorganisms (GCM) 10K type strain sequencing project: providing services to taxonomists for standard genome sequencing and annotation.</title>
        <authorList>
            <consortium name="The Broad Institute Genomics Platform"/>
            <consortium name="The Broad Institute Genome Sequencing Center for Infectious Disease"/>
            <person name="Wu L."/>
            <person name="Ma J."/>
        </authorList>
    </citation>
    <scope>NUCLEOTIDE SEQUENCE [LARGE SCALE GENOMIC DNA]</scope>
    <source>
        <strain evidence="2">KCTC 42742</strain>
    </source>
</reference>
<dbReference type="Gene3D" id="3.40.50.1820">
    <property type="entry name" value="alpha/beta hydrolase"/>
    <property type="match status" value="1"/>
</dbReference>
<accession>A0ABV7RJT9</accession>
<dbReference type="EMBL" id="JBHRXN010000034">
    <property type="protein sequence ID" value="MFC3533541.1"/>
    <property type="molecule type" value="Genomic_DNA"/>
</dbReference>
<dbReference type="PROSITE" id="PS51257">
    <property type="entry name" value="PROKAR_LIPOPROTEIN"/>
    <property type="match status" value="1"/>
</dbReference>
<dbReference type="RefSeq" id="WP_386093358.1">
    <property type="nucleotide sequence ID" value="NZ_JBHRXN010000034.1"/>
</dbReference>
<evidence type="ECO:0000313" key="1">
    <source>
        <dbReference type="EMBL" id="MFC3533541.1"/>
    </source>
</evidence>
<sequence>MNPQRYGRALLASAWLGLLAGCVQVPDLAQRSHTADALATARGWQATSLHSDSFRLRAYLPAAPAAAEVLTVYLEGDGLAWLGASTPSDDPTPINPLALQLALQDRQPAAYLARPCQYESTDQAPCRQAYWTRLRFAPEVVQASSQALDQLKQRFRAQRLLLVGYSGGGTLAALLAARRQDVAGLITVAASLDHRAWAQDKQLSALSGSLNPGDDWQVLQWLPQRHYVGGQDSQVGRVPADAYAARFPPARRPQVVALPGFDHHCCWLQQWPALKQEALAHWQLPGM</sequence>
<keyword evidence="2" id="KW-1185">Reference proteome</keyword>
<comment type="caution">
    <text evidence="1">The sequence shown here is derived from an EMBL/GenBank/DDBJ whole genome shotgun (WGS) entry which is preliminary data.</text>
</comment>
<dbReference type="GO" id="GO:0016787">
    <property type="term" value="F:hydrolase activity"/>
    <property type="evidence" value="ECO:0007669"/>
    <property type="project" value="UniProtKB-KW"/>
</dbReference>
<evidence type="ECO:0000313" key="2">
    <source>
        <dbReference type="Proteomes" id="UP001595741"/>
    </source>
</evidence>
<dbReference type="InterPro" id="IPR029058">
    <property type="entry name" value="AB_hydrolase_fold"/>
</dbReference>
<dbReference type="Proteomes" id="UP001595741">
    <property type="component" value="Unassembled WGS sequence"/>
</dbReference>
<dbReference type="SUPFAM" id="SSF53474">
    <property type="entry name" value="alpha/beta-Hydrolases"/>
    <property type="match status" value="1"/>
</dbReference>
<organism evidence="1 2">
    <name type="scientific">Vogesella facilis</name>
    <dbReference type="NCBI Taxonomy" id="1655232"/>
    <lineage>
        <taxon>Bacteria</taxon>
        <taxon>Pseudomonadati</taxon>
        <taxon>Pseudomonadota</taxon>
        <taxon>Betaproteobacteria</taxon>
        <taxon>Neisseriales</taxon>
        <taxon>Chromobacteriaceae</taxon>
        <taxon>Vogesella</taxon>
    </lineage>
</organism>
<name>A0ABV7RJT9_9NEIS</name>
<keyword evidence="1" id="KW-0378">Hydrolase</keyword>
<proteinExistence type="predicted"/>
<gene>
    <name evidence="1" type="ORF">ACFOLG_15285</name>
</gene>